<dbReference type="GO" id="GO:0008270">
    <property type="term" value="F:zinc ion binding"/>
    <property type="evidence" value="ECO:0007669"/>
    <property type="project" value="UniProtKB-UniRule"/>
</dbReference>
<evidence type="ECO:0000256" key="1">
    <source>
        <dbReference type="ARBA" id="ARBA00006217"/>
    </source>
</evidence>
<evidence type="ECO:0000313" key="10">
    <source>
        <dbReference type="EMBL" id="RGD55753.1"/>
    </source>
</evidence>
<evidence type="ECO:0000256" key="4">
    <source>
        <dbReference type="ARBA" id="ARBA00022833"/>
    </source>
</evidence>
<dbReference type="GO" id="GO:0015976">
    <property type="term" value="P:carbon utilization"/>
    <property type="evidence" value="ECO:0007669"/>
    <property type="project" value="InterPro"/>
</dbReference>
<dbReference type="InterPro" id="IPR036874">
    <property type="entry name" value="Carbonic_anhydrase_sf"/>
</dbReference>
<accession>A0A372ZIT1</accession>
<sequence>MQSLVTHARVFPHRLATSGHDLGRLSAGQAPEALFITCSDSRVVPALITGSRPGQLFELRTAGNIVPAYDTTAPSGEAATIEYAVDILRVPDIIVCGHSHCGAIGALVRAEDLAPVPAVRTWLEHAAPPTRHLAPVPAHDQEADVAGPVQRNVLAQLDRLHTYPGVTRRLAEGTLRLHGWYYEVHTGTVLAGSDRGFLPL</sequence>
<feature type="binding site" evidence="8">
    <location>
        <position position="40"/>
    </location>
    <ligand>
        <name>Zn(2+)</name>
        <dbReference type="ChEBI" id="CHEBI:29105"/>
    </ligand>
</feature>
<dbReference type="Gene3D" id="3.40.1050.10">
    <property type="entry name" value="Carbonic anhydrase"/>
    <property type="match status" value="1"/>
</dbReference>
<feature type="binding site" evidence="8">
    <location>
        <position position="98"/>
    </location>
    <ligand>
        <name>Zn(2+)</name>
        <dbReference type="ChEBI" id="CHEBI:29105"/>
    </ligand>
</feature>
<keyword evidence="11" id="KW-1185">Reference proteome</keyword>
<gene>
    <name evidence="10" type="ORF">DR950_41285</name>
</gene>
<dbReference type="InterPro" id="IPR001765">
    <property type="entry name" value="Carbonic_anhydrase"/>
</dbReference>
<comment type="similarity">
    <text evidence="1 9">Belongs to the beta-class carbonic anhydrase family.</text>
</comment>
<reference evidence="10 11" key="1">
    <citation type="submission" date="2018-08" db="EMBL/GenBank/DDBJ databases">
        <title>Diversity &amp; Physiological Properties of Lignin-Decomposing Actinobacteria from Soil.</title>
        <authorList>
            <person name="Roh S.G."/>
            <person name="Kim S.B."/>
        </authorList>
    </citation>
    <scope>NUCLEOTIDE SEQUENCE [LARGE SCALE GENOMIC DNA]</scope>
    <source>
        <strain evidence="10 11">MMS17-GH009</strain>
    </source>
</reference>
<dbReference type="SUPFAM" id="SSF53056">
    <property type="entry name" value="beta-carbonic anhydrase, cab"/>
    <property type="match status" value="1"/>
</dbReference>
<evidence type="ECO:0000313" key="11">
    <source>
        <dbReference type="Proteomes" id="UP000263377"/>
    </source>
</evidence>
<dbReference type="Pfam" id="PF00484">
    <property type="entry name" value="Pro_CA"/>
    <property type="match status" value="1"/>
</dbReference>
<evidence type="ECO:0000256" key="3">
    <source>
        <dbReference type="ARBA" id="ARBA00022723"/>
    </source>
</evidence>
<dbReference type="EMBL" id="QVIG01000003">
    <property type="protein sequence ID" value="RGD55753.1"/>
    <property type="molecule type" value="Genomic_DNA"/>
</dbReference>
<dbReference type="Proteomes" id="UP000263377">
    <property type="component" value="Unassembled WGS sequence"/>
</dbReference>
<comment type="catalytic activity">
    <reaction evidence="7 9">
        <text>hydrogencarbonate + H(+) = CO2 + H2O</text>
        <dbReference type="Rhea" id="RHEA:10748"/>
        <dbReference type="ChEBI" id="CHEBI:15377"/>
        <dbReference type="ChEBI" id="CHEBI:15378"/>
        <dbReference type="ChEBI" id="CHEBI:16526"/>
        <dbReference type="ChEBI" id="CHEBI:17544"/>
        <dbReference type="EC" id="4.2.1.1"/>
    </reaction>
</comment>
<comment type="function">
    <text evidence="6">Catalyzes the reversible hydration of carbon dioxide to form bicarbonate.</text>
</comment>
<keyword evidence="5 9" id="KW-0456">Lyase</keyword>
<name>A0A372ZIT1_9ACTN</name>
<evidence type="ECO:0000256" key="5">
    <source>
        <dbReference type="ARBA" id="ARBA00023239"/>
    </source>
</evidence>
<dbReference type="PROSITE" id="PS00704">
    <property type="entry name" value="PROK_CO2_ANHYDRASE_1"/>
    <property type="match status" value="1"/>
</dbReference>
<dbReference type="SMART" id="SM00947">
    <property type="entry name" value="Pro_CA"/>
    <property type="match status" value="1"/>
</dbReference>
<evidence type="ECO:0000256" key="6">
    <source>
        <dbReference type="ARBA" id="ARBA00024993"/>
    </source>
</evidence>
<dbReference type="PROSITE" id="PS00705">
    <property type="entry name" value="PROK_CO2_ANHYDRASE_2"/>
    <property type="match status" value="1"/>
</dbReference>
<proteinExistence type="inferred from homology"/>
<feature type="binding site" evidence="8">
    <location>
        <position position="38"/>
    </location>
    <ligand>
        <name>Zn(2+)</name>
        <dbReference type="ChEBI" id="CHEBI:29105"/>
    </ligand>
</feature>
<dbReference type="AlphaFoldDB" id="A0A372ZIT1"/>
<dbReference type="EC" id="4.2.1.1" evidence="2 9"/>
<comment type="cofactor">
    <cofactor evidence="8">
        <name>Zn(2+)</name>
        <dbReference type="ChEBI" id="CHEBI:29105"/>
    </cofactor>
    <text evidence="8">Binds 1 zinc ion per subunit.</text>
</comment>
<evidence type="ECO:0000256" key="8">
    <source>
        <dbReference type="PIRSR" id="PIRSR601765-1"/>
    </source>
</evidence>
<keyword evidence="4 8" id="KW-0862">Zinc</keyword>
<dbReference type="PANTHER" id="PTHR11002">
    <property type="entry name" value="CARBONIC ANHYDRASE"/>
    <property type="match status" value="1"/>
</dbReference>
<evidence type="ECO:0000256" key="7">
    <source>
        <dbReference type="ARBA" id="ARBA00048348"/>
    </source>
</evidence>
<organism evidence="10 11">
    <name type="scientific">Kitasatospora xanthocidica</name>
    <dbReference type="NCBI Taxonomy" id="83382"/>
    <lineage>
        <taxon>Bacteria</taxon>
        <taxon>Bacillati</taxon>
        <taxon>Actinomycetota</taxon>
        <taxon>Actinomycetes</taxon>
        <taxon>Kitasatosporales</taxon>
        <taxon>Streptomycetaceae</taxon>
        <taxon>Kitasatospora</taxon>
    </lineage>
</organism>
<dbReference type="PANTHER" id="PTHR11002:SF76">
    <property type="entry name" value="CARBONIC ANHYDRASE"/>
    <property type="match status" value="1"/>
</dbReference>
<evidence type="ECO:0000256" key="2">
    <source>
        <dbReference type="ARBA" id="ARBA00012925"/>
    </source>
</evidence>
<dbReference type="InterPro" id="IPR015892">
    <property type="entry name" value="Carbonic_anhydrase_CS"/>
</dbReference>
<feature type="binding site" evidence="8">
    <location>
        <position position="101"/>
    </location>
    <ligand>
        <name>Zn(2+)</name>
        <dbReference type="ChEBI" id="CHEBI:29105"/>
    </ligand>
</feature>
<protein>
    <recommendedName>
        <fullName evidence="2 9">Carbonic anhydrase</fullName>
        <ecNumber evidence="2 9">4.2.1.1</ecNumber>
    </recommendedName>
    <alternativeName>
        <fullName evidence="9">Carbonate dehydratase</fullName>
    </alternativeName>
</protein>
<evidence type="ECO:0000256" key="9">
    <source>
        <dbReference type="RuleBase" id="RU003956"/>
    </source>
</evidence>
<dbReference type="GO" id="GO:0004089">
    <property type="term" value="F:carbonate dehydratase activity"/>
    <property type="evidence" value="ECO:0007669"/>
    <property type="project" value="UniProtKB-UniRule"/>
</dbReference>
<comment type="function">
    <text evidence="9">Reversible hydration of carbon dioxide.</text>
</comment>
<dbReference type="RefSeq" id="WP_049653421.1">
    <property type="nucleotide sequence ID" value="NZ_QVIG01000003.1"/>
</dbReference>
<comment type="caution">
    <text evidence="10">The sequence shown here is derived from an EMBL/GenBank/DDBJ whole genome shotgun (WGS) entry which is preliminary data.</text>
</comment>
<keyword evidence="3 8" id="KW-0479">Metal-binding</keyword>